<protein>
    <submittedName>
        <fullName evidence="2">Uncharacterized protein</fullName>
    </submittedName>
</protein>
<reference evidence="2 3" key="1">
    <citation type="submission" date="2013-02" db="EMBL/GenBank/DDBJ databases">
        <title>The Genome Sequence of Acinetobacter bereziniae NIPH 3.</title>
        <authorList>
            <consortium name="The Broad Institute Genome Sequencing Platform"/>
            <consortium name="The Broad Institute Genome Sequencing Center for Infectious Disease"/>
            <person name="Cerqueira G."/>
            <person name="Feldgarden M."/>
            <person name="Courvalin P."/>
            <person name="Perichon B."/>
            <person name="Grillot-Courvalin C."/>
            <person name="Clermont D."/>
            <person name="Rocha E."/>
            <person name="Yoon E.-J."/>
            <person name="Nemec A."/>
            <person name="Walker B."/>
            <person name="Young S.K."/>
            <person name="Zeng Q."/>
            <person name="Gargeya S."/>
            <person name="Fitzgerald M."/>
            <person name="Haas B."/>
            <person name="Abouelleil A."/>
            <person name="Alvarado L."/>
            <person name="Arachchi H.M."/>
            <person name="Berlin A.M."/>
            <person name="Chapman S.B."/>
            <person name="Dewar J."/>
            <person name="Goldberg J."/>
            <person name="Griggs A."/>
            <person name="Gujja S."/>
            <person name="Hansen M."/>
            <person name="Howarth C."/>
            <person name="Imamovic A."/>
            <person name="Larimer J."/>
            <person name="McCowan C."/>
            <person name="Murphy C."/>
            <person name="Neiman D."/>
            <person name="Pearson M."/>
            <person name="Priest M."/>
            <person name="Roberts A."/>
            <person name="Saif S."/>
            <person name="Shea T."/>
            <person name="Sisk P."/>
            <person name="Sykes S."/>
            <person name="Wortman J."/>
            <person name="Nusbaum C."/>
            <person name="Birren B."/>
        </authorList>
    </citation>
    <scope>NUCLEOTIDE SEQUENCE [LARGE SCALE GENOMIC DNA]</scope>
    <source>
        <strain evidence="2 3">NIPH 3</strain>
    </source>
</reference>
<gene>
    <name evidence="2" type="ORF">F963_02042</name>
</gene>
<evidence type="ECO:0000313" key="2">
    <source>
        <dbReference type="EMBL" id="ENV21947.1"/>
    </source>
</evidence>
<dbReference type="Proteomes" id="UP000013270">
    <property type="component" value="Unassembled WGS sequence"/>
</dbReference>
<evidence type="ECO:0000256" key="1">
    <source>
        <dbReference type="SAM" id="SignalP"/>
    </source>
</evidence>
<dbReference type="HOGENOM" id="CLU_2178109_0_0_6"/>
<comment type="caution">
    <text evidence="2">The sequence shown here is derived from an EMBL/GenBank/DDBJ whole genome shotgun (WGS) entry which is preliminary data.</text>
</comment>
<dbReference type="RefSeq" id="WP_004830534.1">
    <property type="nucleotide sequence ID" value="NZ_KB849468.1"/>
</dbReference>
<proteinExistence type="predicted"/>
<keyword evidence="1" id="KW-0732">Signal</keyword>
<dbReference type="EMBL" id="APPK01000035">
    <property type="protein sequence ID" value="ENV21947.1"/>
    <property type="molecule type" value="Genomic_DNA"/>
</dbReference>
<name>N8XBW1_ACIBZ</name>
<feature type="signal peptide" evidence="1">
    <location>
        <begin position="1"/>
        <end position="19"/>
    </location>
</feature>
<dbReference type="PATRIC" id="fig|1217651.3.peg.2012"/>
<feature type="chain" id="PRO_5004135784" evidence="1">
    <location>
        <begin position="20"/>
        <end position="111"/>
    </location>
</feature>
<sequence>MKKLSLIFISFAISLSAYAKTQNYILVDGGGVDDLSLMLKNVQGKTIHAYCDQKCGKWFDPDEEIDGQTLKKQYIEKKVQADIKLEKNAGRVAGPSDDESFYFIKHIKLLK</sequence>
<evidence type="ECO:0000313" key="3">
    <source>
        <dbReference type="Proteomes" id="UP000013270"/>
    </source>
</evidence>
<accession>N8XBW1</accession>
<organism evidence="2 3">
    <name type="scientific">Acinetobacter bereziniae NIPH 3</name>
    <dbReference type="NCBI Taxonomy" id="1217651"/>
    <lineage>
        <taxon>Bacteria</taxon>
        <taxon>Pseudomonadati</taxon>
        <taxon>Pseudomonadota</taxon>
        <taxon>Gammaproteobacteria</taxon>
        <taxon>Moraxellales</taxon>
        <taxon>Moraxellaceae</taxon>
        <taxon>Acinetobacter</taxon>
    </lineage>
</organism>
<dbReference type="AlphaFoldDB" id="N8XBW1"/>